<dbReference type="EMBL" id="JAJBNC010000590">
    <property type="protein sequence ID" value="MCB5496269.1"/>
    <property type="molecule type" value="Genomic_DNA"/>
</dbReference>
<evidence type="ECO:0000313" key="1">
    <source>
        <dbReference type="EMBL" id="MCB5496269.1"/>
    </source>
</evidence>
<feature type="non-terminal residue" evidence="1">
    <location>
        <position position="1"/>
    </location>
</feature>
<reference evidence="1" key="1">
    <citation type="submission" date="2021-10" db="EMBL/GenBank/DDBJ databases">
        <title>Collection of gut derived symbiotic bacterial strains cultured from healthy donors.</title>
        <authorList>
            <person name="Lin H."/>
            <person name="Littmann E."/>
            <person name="Claire K."/>
            <person name="Pamer E."/>
        </authorList>
    </citation>
    <scope>NUCLEOTIDE SEQUENCE</scope>
    <source>
        <strain evidence="1">MSK.23.4</strain>
    </source>
</reference>
<name>A0AAJ1B1A5_MEDGN</name>
<proteinExistence type="predicted"/>
<feature type="non-terminal residue" evidence="1">
    <location>
        <position position="71"/>
    </location>
</feature>
<dbReference type="AlphaFoldDB" id="A0AAJ1B1A5"/>
<comment type="caution">
    <text evidence="1">The sequence shown here is derived from an EMBL/GenBank/DDBJ whole genome shotgun (WGS) entry which is preliminary data.</text>
</comment>
<organism evidence="1 2">
    <name type="scientific">Mediterraneibacter gnavus</name>
    <name type="common">Ruminococcus gnavus</name>
    <dbReference type="NCBI Taxonomy" id="33038"/>
    <lineage>
        <taxon>Bacteria</taxon>
        <taxon>Bacillati</taxon>
        <taxon>Bacillota</taxon>
        <taxon>Clostridia</taxon>
        <taxon>Lachnospirales</taxon>
        <taxon>Lachnospiraceae</taxon>
        <taxon>Mediterraneibacter</taxon>
    </lineage>
</organism>
<evidence type="ECO:0000313" key="2">
    <source>
        <dbReference type="Proteomes" id="UP001297422"/>
    </source>
</evidence>
<gene>
    <name evidence="1" type="ORF">LIQ10_21560</name>
</gene>
<protein>
    <submittedName>
        <fullName evidence="1">Uncharacterized protein</fullName>
    </submittedName>
</protein>
<accession>A0AAJ1B1A5</accession>
<sequence length="71" mass="8039">ASKEARIQLLNDLVLKATASGKTYDEMISTAEKKGAKLTQTDKNHLREQYNALKKANDERLAELDRTYNLT</sequence>
<dbReference type="Proteomes" id="UP001297422">
    <property type="component" value="Unassembled WGS sequence"/>
</dbReference>
<dbReference type="RefSeq" id="WP_226973701.1">
    <property type="nucleotide sequence ID" value="NZ_JAJBNC010000590.1"/>
</dbReference>